<evidence type="ECO:0000313" key="2">
    <source>
        <dbReference type="Proteomes" id="UP001390339"/>
    </source>
</evidence>
<gene>
    <name evidence="1" type="ORF">PGQ11_013644</name>
</gene>
<reference evidence="1 2" key="1">
    <citation type="journal article" date="2024" name="IMA Fungus">
        <title>Apiospora arundinis, a panoply of carbohydrate-active enzymes and secondary metabolites.</title>
        <authorList>
            <person name="Sorensen T."/>
            <person name="Petersen C."/>
            <person name="Muurmann A.T."/>
            <person name="Christiansen J.V."/>
            <person name="Brundto M.L."/>
            <person name="Overgaard C.K."/>
            <person name="Boysen A.T."/>
            <person name="Wollenberg R.D."/>
            <person name="Larsen T.O."/>
            <person name="Sorensen J.L."/>
            <person name="Nielsen K.L."/>
            <person name="Sondergaard T.E."/>
        </authorList>
    </citation>
    <scope>NUCLEOTIDE SEQUENCE [LARGE SCALE GENOMIC DNA]</scope>
    <source>
        <strain evidence="1 2">AAU 773</strain>
    </source>
</reference>
<keyword evidence="2" id="KW-1185">Reference proteome</keyword>
<accession>A0ABR2HQ01</accession>
<organism evidence="1 2">
    <name type="scientific">Apiospora arundinis</name>
    <dbReference type="NCBI Taxonomy" id="335852"/>
    <lineage>
        <taxon>Eukaryota</taxon>
        <taxon>Fungi</taxon>
        <taxon>Dikarya</taxon>
        <taxon>Ascomycota</taxon>
        <taxon>Pezizomycotina</taxon>
        <taxon>Sordariomycetes</taxon>
        <taxon>Xylariomycetidae</taxon>
        <taxon>Amphisphaeriales</taxon>
        <taxon>Apiosporaceae</taxon>
        <taxon>Apiospora</taxon>
    </lineage>
</organism>
<dbReference type="EMBL" id="JAPCWZ010000009">
    <property type="protein sequence ID" value="KAK8851165.1"/>
    <property type="molecule type" value="Genomic_DNA"/>
</dbReference>
<comment type="caution">
    <text evidence="1">The sequence shown here is derived from an EMBL/GenBank/DDBJ whole genome shotgun (WGS) entry which is preliminary data.</text>
</comment>
<dbReference type="Proteomes" id="UP001390339">
    <property type="component" value="Unassembled WGS sequence"/>
</dbReference>
<protein>
    <submittedName>
        <fullName evidence="1">Uncharacterized protein</fullName>
    </submittedName>
</protein>
<evidence type="ECO:0000313" key="1">
    <source>
        <dbReference type="EMBL" id="KAK8851165.1"/>
    </source>
</evidence>
<sequence length="727" mass="80242">MTVVLNPGGQTQEWQVGLQDVPAAISIVSSLVQWSGTLNGIRRFIKLVPNLIKTNTIKELGFIPGNFKASYGILTPQGIVYEQPLKPECFGDDDRLKFVGFTICAIAHVFDGDVAVRFFMRCLAPTLLGDYAKHGIKEAFHAELTDNCKGILSEGAAHGLTASFEESIRRFDTLAAPAGLSRKHDAGYVEGLLRWLATANRRRNYLTRSATVVRVAACLKVVGWNIGNIQTWADPERPPVNCGAIVLVISGTTETDSMATDPNDVEFDADKELFRTHHYRKKTVGSALYNALGGPSKILPEEIQSHFDEISNYITSHLQFSWTVIPREEDGVGPKLLAVPVWKMDKYNPNKSSVKLASAAFTGQTIENVASCFDFISDTAKVVSILEYQKAVSRGNKVDMPESMKWFNIVVISILMSVAELLGGPKYTEMMHATQLDLAGPTDFEERSAFDRLRTLRWGLDSGYANSNVIELLSIFHGGMPFHSLFMDQNLEDYSRIGFQNRGYNVLPSLLYNMKVDEGALGYRCGTTFLANIPSADDGRVESSRSDCWSYDIVGAPPNDAVDTLVLQNLDRFIGPPTPQPADASIYLNFERPYHYAPSGSNIVLAGRIGGEVIGFSGIIDVMTTLASSFSARPPRCPGHARGVQAFNVKAATWMANRNRRPKDSSSSHHTYIPVQKDDAWALFLAGQITQVDGRISFGCYDCLLAKDNRLQISTEDDYPRVYVGFH</sequence>
<proteinExistence type="predicted"/>
<name>A0ABR2HQ01_9PEZI</name>